<gene>
    <name evidence="1" type="ORF">GCM10023196_037510</name>
</gene>
<dbReference type="RefSeq" id="WP_345432141.1">
    <property type="nucleotide sequence ID" value="NZ_BAABHK010000004.1"/>
</dbReference>
<evidence type="ECO:0000313" key="1">
    <source>
        <dbReference type="EMBL" id="GAA4627001.1"/>
    </source>
</evidence>
<protein>
    <submittedName>
        <fullName evidence="1">Uncharacterized protein</fullName>
    </submittedName>
</protein>
<organism evidence="1 2">
    <name type="scientific">Actinoallomurus vinaceus</name>
    <dbReference type="NCBI Taxonomy" id="1080074"/>
    <lineage>
        <taxon>Bacteria</taxon>
        <taxon>Bacillati</taxon>
        <taxon>Actinomycetota</taxon>
        <taxon>Actinomycetes</taxon>
        <taxon>Streptosporangiales</taxon>
        <taxon>Thermomonosporaceae</taxon>
        <taxon>Actinoallomurus</taxon>
    </lineage>
</organism>
<comment type="caution">
    <text evidence="1">The sequence shown here is derived from an EMBL/GenBank/DDBJ whole genome shotgun (WGS) entry which is preliminary data.</text>
</comment>
<proteinExistence type="predicted"/>
<name>A0ABP8U9L3_9ACTN</name>
<sequence length="83" mass="9717">MSHVPDTSHIKTWIGPYPPSRPKDTATFIWSVCQRCRWYACHREDRQSMEHTIQVWDHARTSCEDGGQRSLFALTTTVQETPR</sequence>
<dbReference type="Proteomes" id="UP001501442">
    <property type="component" value="Unassembled WGS sequence"/>
</dbReference>
<evidence type="ECO:0000313" key="2">
    <source>
        <dbReference type="Proteomes" id="UP001501442"/>
    </source>
</evidence>
<accession>A0ABP8U9L3</accession>
<keyword evidence="2" id="KW-1185">Reference proteome</keyword>
<reference evidence="2" key="1">
    <citation type="journal article" date="2019" name="Int. J. Syst. Evol. Microbiol.">
        <title>The Global Catalogue of Microorganisms (GCM) 10K type strain sequencing project: providing services to taxonomists for standard genome sequencing and annotation.</title>
        <authorList>
            <consortium name="The Broad Institute Genomics Platform"/>
            <consortium name="The Broad Institute Genome Sequencing Center for Infectious Disease"/>
            <person name="Wu L."/>
            <person name="Ma J."/>
        </authorList>
    </citation>
    <scope>NUCLEOTIDE SEQUENCE [LARGE SCALE GENOMIC DNA]</scope>
    <source>
        <strain evidence="2">JCM 17939</strain>
    </source>
</reference>
<dbReference type="EMBL" id="BAABHK010000004">
    <property type="protein sequence ID" value="GAA4627001.1"/>
    <property type="molecule type" value="Genomic_DNA"/>
</dbReference>